<sequence length="234" mass="25982">MYEAMERVGDICERAVAEGRARASQATTSNIIIIGILDAPEADAVRPALDALHATHPEIGIEFVLMPHPFEKRRQMIADGAADCFLYGMRPSTLGTDLAIFSFFTTGECLAMPPDYDLATHESIKPGDLSGRTIYFPKEDYSVSPTKSLREHLMEEHPGIDLREQTIDAAFIQTLPYLSFPFVSLERIMKTVPGITVVPLESAITPAHYGLVYPRKHRESLDFLLNCLPTCVMP</sequence>
<dbReference type="PANTHER" id="PTHR30346:SF0">
    <property type="entry name" value="HCA OPERON TRANSCRIPTIONAL ACTIVATOR HCAR"/>
    <property type="match status" value="1"/>
</dbReference>
<evidence type="ECO:0000259" key="5">
    <source>
        <dbReference type="Pfam" id="PF03466"/>
    </source>
</evidence>
<name>A0A6N8JSD6_9ACTN</name>
<keyword evidence="4" id="KW-0804">Transcription</keyword>
<comment type="similarity">
    <text evidence="1">Belongs to the LysR transcriptional regulatory family.</text>
</comment>
<evidence type="ECO:0000256" key="1">
    <source>
        <dbReference type="ARBA" id="ARBA00009437"/>
    </source>
</evidence>
<evidence type="ECO:0000313" key="7">
    <source>
        <dbReference type="Proteomes" id="UP000463388"/>
    </source>
</evidence>
<keyword evidence="7" id="KW-1185">Reference proteome</keyword>
<evidence type="ECO:0000256" key="4">
    <source>
        <dbReference type="ARBA" id="ARBA00023163"/>
    </source>
</evidence>
<dbReference type="Gene3D" id="3.40.190.290">
    <property type="match status" value="1"/>
</dbReference>
<protein>
    <recommendedName>
        <fullName evidence="5">LysR substrate-binding domain-containing protein</fullName>
    </recommendedName>
</protein>
<keyword evidence="3" id="KW-0238">DNA-binding</keyword>
<accession>A0A6N8JSD6</accession>
<evidence type="ECO:0000313" key="6">
    <source>
        <dbReference type="EMBL" id="MVX61636.1"/>
    </source>
</evidence>
<comment type="caution">
    <text evidence="6">The sequence shown here is derived from an EMBL/GenBank/DDBJ whole genome shotgun (WGS) entry which is preliminary data.</text>
</comment>
<dbReference type="GO" id="GO:0032993">
    <property type="term" value="C:protein-DNA complex"/>
    <property type="evidence" value="ECO:0007669"/>
    <property type="project" value="TreeGrafter"/>
</dbReference>
<reference evidence="6 7" key="1">
    <citation type="submission" date="2019-12" db="EMBL/GenBank/DDBJ databases">
        <title>Microbes associate with the intestines of laboratory mice.</title>
        <authorList>
            <person name="Navarre W."/>
            <person name="Wong E."/>
        </authorList>
    </citation>
    <scope>NUCLEOTIDE SEQUENCE [LARGE SCALE GENOMIC DNA]</scope>
    <source>
        <strain evidence="6 7">NM66_B29</strain>
    </source>
</reference>
<evidence type="ECO:0000256" key="2">
    <source>
        <dbReference type="ARBA" id="ARBA00023015"/>
    </source>
</evidence>
<gene>
    <name evidence="6" type="ORF">GKZ27_09260</name>
</gene>
<dbReference type="PANTHER" id="PTHR30346">
    <property type="entry name" value="TRANSCRIPTIONAL DUAL REGULATOR HCAR-RELATED"/>
    <property type="match status" value="1"/>
</dbReference>
<keyword evidence="2" id="KW-0805">Transcription regulation</keyword>
<dbReference type="Pfam" id="PF03466">
    <property type="entry name" value="LysR_substrate"/>
    <property type="match status" value="1"/>
</dbReference>
<organism evidence="6 7">
    <name type="scientific">Adlercreutzia mucosicola</name>
    <dbReference type="NCBI Taxonomy" id="580026"/>
    <lineage>
        <taxon>Bacteria</taxon>
        <taxon>Bacillati</taxon>
        <taxon>Actinomycetota</taxon>
        <taxon>Coriobacteriia</taxon>
        <taxon>Eggerthellales</taxon>
        <taxon>Eggerthellaceae</taxon>
        <taxon>Adlercreutzia</taxon>
    </lineage>
</organism>
<feature type="domain" description="LysR substrate-binding" evidence="5">
    <location>
        <begin position="32"/>
        <end position="162"/>
    </location>
</feature>
<dbReference type="AlphaFoldDB" id="A0A6N8JSD6"/>
<dbReference type="GO" id="GO:0003700">
    <property type="term" value="F:DNA-binding transcription factor activity"/>
    <property type="evidence" value="ECO:0007669"/>
    <property type="project" value="TreeGrafter"/>
</dbReference>
<dbReference type="EMBL" id="WSRR01000026">
    <property type="protein sequence ID" value="MVX61636.1"/>
    <property type="molecule type" value="Genomic_DNA"/>
</dbReference>
<dbReference type="SUPFAM" id="SSF53850">
    <property type="entry name" value="Periplasmic binding protein-like II"/>
    <property type="match status" value="1"/>
</dbReference>
<dbReference type="InterPro" id="IPR005119">
    <property type="entry name" value="LysR_subst-bd"/>
</dbReference>
<dbReference type="GO" id="GO:0003677">
    <property type="term" value="F:DNA binding"/>
    <property type="evidence" value="ECO:0007669"/>
    <property type="project" value="UniProtKB-KW"/>
</dbReference>
<evidence type="ECO:0000256" key="3">
    <source>
        <dbReference type="ARBA" id="ARBA00023125"/>
    </source>
</evidence>
<proteinExistence type="inferred from homology"/>
<dbReference type="RefSeq" id="WP_160346915.1">
    <property type="nucleotide sequence ID" value="NZ_WSRR01000026.1"/>
</dbReference>
<dbReference type="Proteomes" id="UP000463388">
    <property type="component" value="Unassembled WGS sequence"/>
</dbReference>